<dbReference type="Pfam" id="PF08310">
    <property type="entry name" value="LGFP"/>
    <property type="match status" value="3"/>
</dbReference>
<reference evidence="3 4" key="1">
    <citation type="submission" date="2019-04" db="EMBL/GenBank/DDBJ databases">
        <title>Corynebacterium endometrii sp. nov., isolated from the uterus of a cow with endometritis.</title>
        <authorList>
            <person name="Ballas P."/>
            <person name="Ruckert C."/>
            <person name="Wagener K."/>
            <person name="Drillich M."/>
            <person name="Kaempfer P."/>
            <person name="Busse H.-J."/>
            <person name="Ehling-Schulz M."/>
        </authorList>
    </citation>
    <scope>NUCLEOTIDE SEQUENCE [LARGE SCALE GENOMIC DNA]</scope>
    <source>
        <strain evidence="3 4">LMM-1653</strain>
    </source>
</reference>
<dbReference type="EMBL" id="CP039247">
    <property type="protein sequence ID" value="QCB27357.1"/>
    <property type="molecule type" value="Genomic_DNA"/>
</dbReference>
<organism evidence="3 4">
    <name type="scientific">Corynebacterium endometrii</name>
    <dbReference type="NCBI Taxonomy" id="2488819"/>
    <lineage>
        <taxon>Bacteria</taxon>
        <taxon>Bacillati</taxon>
        <taxon>Actinomycetota</taxon>
        <taxon>Actinomycetes</taxon>
        <taxon>Mycobacteriales</taxon>
        <taxon>Corynebacteriaceae</taxon>
        <taxon>Corynebacterium</taxon>
    </lineage>
</organism>
<sequence length="561" mass="61808" precursor="true">MKALSHKLLAFVSASLLISATPGTAVAQSSLLGSSIRDEQQSKIQASETPSADNDFYPSDHRDTASPQVVDGPFAQWGIPTPPGAEGYEVNQATNEELNPQGLKEWHPTTNPNSEVIPGQMRSDREEIPAGFDKTEADMAEIREAQLANPDTPTLNAQPGCKVYWPSPFEVCGLIKEKYDKVGGPTSFLLLPKSNELTNPDGIGKRSEFVNGYIYWHPKTGAHTVSLPAAKVWERHGWEKGFLGYPTTSDMALGNQWFKQDFQGGHVYTHNALPATQASIQGAIYDKWQSMGAQNSELGYPISDELTTPDGVGRYNVFEGGMIYWTPQHGAHPVMDPVLLDWSAAGYEKSSYGFPIGDPKEEEDFVSQNFEGGTLKSIKREGLPGGSLIGVTPYLEFSSPALAAEFFDRVEAGLEELPLEDAISLQAAGKRYGPCELSLDNPHNRKSSDFKAVGFKPHTKCKEKVLSVTHVNTLRYKYYAWWKKAPDLRGGTDNKPYYKFDKKENLPHRYTSREVEQDCVGDVETSFIGVTEGTIVTSTGTYYARAYSNPARVECKIPGNL</sequence>
<proteinExistence type="predicted"/>
<keyword evidence="2" id="KW-0732">Signal</keyword>
<feature type="region of interest" description="Disordered" evidence="1">
    <location>
        <begin position="102"/>
        <end position="125"/>
    </location>
</feature>
<name>A0A4P7QFG9_9CORY</name>
<dbReference type="OrthoDB" id="2751008at2"/>
<feature type="signal peptide" evidence="2">
    <location>
        <begin position="1"/>
        <end position="27"/>
    </location>
</feature>
<gene>
    <name evidence="3" type="ORF">CENDO_00235</name>
</gene>
<dbReference type="AlphaFoldDB" id="A0A4P7QFG9"/>
<dbReference type="RefSeq" id="WP_136140249.1">
    <property type="nucleotide sequence ID" value="NZ_CP039247.1"/>
</dbReference>
<keyword evidence="4" id="KW-1185">Reference proteome</keyword>
<dbReference type="InterPro" id="IPR013207">
    <property type="entry name" value="LGFP"/>
</dbReference>
<protein>
    <submittedName>
        <fullName evidence="3">LGFP repeat protein</fullName>
    </submittedName>
</protein>
<evidence type="ECO:0000313" key="3">
    <source>
        <dbReference type="EMBL" id="QCB27357.1"/>
    </source>
</evidence>
<feature type="region of interest" description="Disordered" evidence="1">
    <location>
        <begin position="38"/>
        <end position="88"/>
    </location>
</feature>
<dbReference type="KEGG" id="cee:CENDO_00235"/>
<evidence type="ECO:0000256" key="2">
    <source>
        <dbReference type="SAM" id="SignalP"/>
    </source>
</evidence>
<evidence type="ECO:0000313" key="4">
    <source>
        <dbReference type="Proteomes" id="UP000296352"/>
    </source>
</evidence>
<accession>A0A4P7QFG9</accession>
<evidence type="ECO:0000256" key="1">
    <source>
        <dbReference type="SAM" id="MobiDB-lite"/>
    </source>
</evidence>
<dbReference type="Proteomes" id="UP000296352">
    <property type="component" value="Chromosome"/>
</dbReference>
<feature type="compositionally biased region" description="Polar residues" evidence="1">
    <location>
        <begin position="42"/>
        <end position="52"/>
    </location>
</feature>
<feature type="chain" id="PRO_5020820279" evidence="2">
    <location>
        <begin position="28"/>
        <end position="561"/>
    </location>
</feature>